<dbReference type="NCBIfam" id="TIGR03891">
    <property type="entry name" value="thiopep_ocin"/>
    <property type="match status" value="1"/>
</dbReference>
<sequence>MDQFIPYQFADHVLARSPLFNAEDYRKGEQFFLDLPFFRAALYIASPGLYLTISKSGFNYDQLSKKGKHTVSKYINRACFRAVPFGLFSSVRLLRWGVPTANPAAESELKLVICPDERLRVLAKYFDPESRSYEINPTWYETGDEIRFIRTVIDEGKQIREYYLESIPNSDVINDLIAGITDPAKEAVIIDLIARSATCTRQEAKDFFLFLTEAQVLVAFDRPAIVGQPKAWHSEIKIPLEEIRQIQPQTDMSDTVRSLNEYLNREAGFNLLSPENLLQVTAIENAAGNALDTKLRSALNDGLFCLSHLCTSVYPVTLEVFRKDFDEFFEGQTVSLMKALDPEFGIGYGGETTSGSNPLLETLDISVKPKDTGDPVEWTKVKQLLLNKWKNGNGAGKIIEILPEDLDLHDRLPGTAFGINILFRTIEDKVYLESAGGVNPLSLIGRFTASDREISSAAKSIAAMQEKSAPDVIFAEILHLSDPHIDNINRRDHTWHYELPVTSPSRLPRNRQIQLSELSVRTEGGRVILWSDKHQKMVIPRLSTAYNHQLNKLPQFRFLADLAYQYGPTDLTLDLTVLFPGLNYYPRVQYKNAILHLATWVLSSVEIAKLCSSSEQQMYAGIYDSPFTEKDIPMIFSLIEGDRQLVFDRSRVADTTLFLQCIRGKRQAILKEYLLTDKVEKADWPVCGSYVKQYSALLYPKSIHPPISVNEKTAPTGAQQRKFMPGTEWLFLKIYMGKSGANQLLVKLAPLINRHYSNSRISKWFFVRYEDPAQHIRLRLKVCPKDISEILIAFRQALGTDIDRHLIRAYHVDVYTRELERYPAMRYELVESHFWASSKLVIASIKASPVAGRIAPYILAIRTVRDMITLFIPTAERANFTLSSYETFLPEFEAEHIRYQLDKQYRTLGYEMREALQAKEFYKKHGLSTAFQNFMRSVSVLRSRFADAESLFRWSLLRSLIHMHLNRIFTFDSRKQEMITYYFLYKTIMADEGRAKRQNTRS</sequence>
<organism evidence="3 4">
    <name type="scientific">Mucilaginibacter conchicola</name>
    <dbReference type="NCBI Taxonomy" id="2303333"/>
    <lineage>
        <taxon>Bacteria</taxon>
        <taxon>Pseudomonadati</taxon>
        <taxon>Bacteroidota</taxon>
        <taxon>Sphingobacteriia</taxon>
        <taxon>Sphingobacteriales</taxon>
        <taxon>Sphingobacteriaceae</taxon>
        <taxon>Mucilaginibacter</taxon>
    </lineage>
</organism>
<name>A0A372NM77_9SPHI</name>
<dbReference type="AlphaFoldDB" id="A0A372NM77"/>
<gene>
    <name evidence="3" type="ORF">D0C36_22630</name>
</gene>
<evidence type="ECO:0000313" key="3">
    <source>
        <dbReference type="EMBL" id="RFZ90044.1"/>
    </source>
</evidence>
<comment type="caution">
    <text evidence="3">The sequence shown here is derived from an EMBL/GenBank/DDBJ whole genome shotgun (WGS) entry which is preliminary data.</text>
</comment>
<accession>A0A372NM77</accession>
<dbReference type="Pfam" id="PF14028">
    <property type="entry name" value="Lant_dehydr_C"/>
    <property type="match status" value="1"/>
</dbReference>
<dbReference type="EMBL" id="QWDC01000005">
    <property type="protein sequence ID" value="RFZ90044.1"/>
    <property type="molecule type" value="Genomic_DNA"/>
</dbReference>
<evidence type="ECO:0000259" key="2">
    <source>
        <dbReference type="Pfam" id="PF14028"/>
    </source>
</evidence>
<dbReference type="InterPro" id="IPR023809">
    <property type="entry name" value="Thiopep_bacteriocin_synth_dom"/>
</dbReference>
<keyword evidence="4" id="KW-1185">Reference proteome</keyword>
<dbReference type="OrthoDB" id="1273722at2"/>
<evidence type="ECO:0000259" key="1">
    <source>
        <dbReference type="Pfam" id="PF04738"/>
    </source>
</evidence>
<dbReference type="RefSeq" id="WP_117394011.1">
    <property type="nucleotide sequence ID" value="NZ_QWDC01000005.1"/>
</dbReference>
<evidence type="ECO:0000313" key="4">
    <source>
        <dbReference type="Proteomes" id="UP000264217"/>
    </source>
</evidence>
<dbReference type="InterPro" id="IPR006827">
    <property type="entry name" value="Lant_deHydtase_N"/>
</dbReference>
<dbReference type="Pfam" id="PF04738">
    <property type="entry name" value="Lant_dehydr_N"/>
    <property type="match status" value="1"/>
</dbReference>
<proteinExistence type="predicted"/>
<dbReference type="Proteomes" id="UP000264217">
    <property type="component" value="Unassembled WGS sequence"/>
</dbReference>
<reference evidence="3 4" key="1">
    <citation type="submission" date="2018-08" db="EMBL/GenBank/DDBJ databases">
        <title>Mucilaginibacter sp. MYSH2.</title>
        <authorList>
            <person name="Seo T."/>
        </authorList>
    </citation>
    <scope>NUCLEOTIDE SEQUENCE [LARGE SCALE GENOMIC DNA]</scope>
    <source>
        <strain evidence="3 4">MYSH2</strain>
    </source>
</reference>
<feature type="domain" description="Thiopeptide-type bacteriocin biosynthesis" evidence="2">
    <location>
        <begin position="729"/>
        <end position="987"/>
    </location>
</feature>
<protein>
    <recommendedName>
        <fullName evidence="5">Thiopeptide-type bacteriocin biosynthesis domain-containing protein</fullName>
    </recommendedName>
</protein>
<feature type="domain" description="Lantibiotic dehydratase N-terminal" evidence="1">
    <location>
        <begin position="36"/>
        <end position="657"/>
    </location>
</feature>
<evidence type="ECO:0008006" key="5">
    <source>
        <dbReference type="Google" id="ProtNLM"/>
    </source>
</evidence>